<gene>
    <name evidence="1" type="ORF">HXA33_16350</name>
</gene>
<name>A0A9Q4B4Z3_SALAG</name>
<proteinExistence type="predicted"/>
<organism evidence="1 2">
    <name type="scientific">Salipaludibacillus agaradhaerens</name>
    <name type="common">Bacillus agaradhaerens</name>
    <dbReference type="NCBI Taxonomy" id="76935"/>
    <lineage>
        <taxon>Bacteria</taxon>
        <taxon>Bacillati</taxon>
        <taxon>Bacillota</taxon>
        <taxon>Bacilli</taxon>
        <taxon>Bacillales</taxon>
        <taxon>Bacillaceae</taxon>
    </lineage>
</organism>
<dbReference type="AlphaFoldDB" id="A0A9Q4B4Z3"/>
<accession>A0A9Q4B4Z3</accession>
<evidence type="ECO:0000313" key="2">
    <source>
        <dbReference type="Proteomes" id="UP001057753"/>
    </source>
</evidence>
<sequence length="272" mass="30872">MNKMKKIFLGTLLLIIILAVIAFIMNINTSSKNENETRLLFSNNYMSAALEEEETIPFNIFALNDPDSQKNFDSEAVADVSLNNENIEIVDYTIDAGMTDEGYQLINFILTLTVNGDEIEKAETLSLFFEDGETLTYDIGEVVLTTYSVTEDLEQVGENTIAYPEPSLDVHLENTRHQAIELISISDTGEVLSYDFNQHETIAADETYHLVIDSLHTEKMYDFYTLTPLLTYEMGEERKSYVMDPVLYGSLDQDEVKVRKILSHNGITIQED</sequence>
<comment type="caution">
    <text evidence="1">The sequence shown here is derived from an EMBL/GenBank/DDBJ whole genome shotgun (WGS) entry which is preliminary data.</text>
</comment>
<keyword evidence="2" id="KW-1185">Reference proteome</keyword>
<evidence type="ECO:0000313" key="1">
    <source>
        <dbReference type="EMBL" id="MCR6098112.1"/>
    </source>
</evidence>
<protein>
    <submittedName>
        <fullName evidence="1">Uncharacterized protein</fullName>
    </submittedName>
</protein>
<dbReference type="EMBL" id="JABXYM010000001">
    <property type="protein sequence ID" value="MCR6098112.1"/>
    <property type="molecule type" value="Genomic_DNA"/>
</dbReference>
<reference evidence="1" key="1">
    <citation type="submission" date="2020-06" db="EMBL/GenBank/DDBJ databases">
        <title>Insight into the genomes of haloalkaliphilic bacilli from Kenyan soda lakes.</title>
        <authorList>
            <person name="Mwirichia R."/>
            <person name="Villamizar G.C."/>
            <person name="Poehlein A."/>
            <person name="Mugweru J."/>
            <person name="Kipnyargis A."/>
            <person name="Kiplimo D."/>
            <person name="Orwa P."/>
            <person name="Daniel R."/>
        </authorList>
    </citation>
    <scope>NUCLEOTIDE SEQUENCE</scope>
    <source>
        <strain evidence="1">B1096_S55</strain>
    </source>
</reference>
<dbReference type="Proteomes" id="UP001057753">
    <property type="component" value="Unassembled WGS sequence"/>
</dbReference>
<dbReference type="RefSeq" id="WP_257822488.1">
    <property type="nucleotide sequence ID" value="NZ_JABXYM010000001.1"/>
</dbReference>